<name>A0AAE0IHF5_9PEZI</name>
<dbReference type="Proteomes" id="UP001283341">
    <property type="component" value="Unassembled WGS sequence"/>
</dbReference>
<dbReference type="EMBL" id="JAUEDM010000002">
    <property type="protein sequence ID" value="KAK3325166.1"/>
    <property type="molecule type" value="Genomic_DNA"/>
</dbReference>
<evidence type="ECO:0000313" key="2">
    <source>
        <dbReference type="EMBL" id="KAK3325166.1"/>
    </source>
</evidence>
<accession>A0AAE0IHF5</accession>
<protein>
    <submittedName>
        <fullName evidence="2">Uncharacterized protein</fullName>
    </submittedName>
</protein>
<keyword evidence="1" id="KW-0812">Transmembrane</keyword>
<feature type="transmembrane region" description="Helical" evidence="1">
    <location>
        <begin position="73"/>
        <end position="93"/>
    </location>
</feature>
<organism evidence="2 3">
    <name type="scientific">Apodospora peruviana</name>
    <dbReference type="NCBI Taxonomy" id="516989"/>
    <lineage>
        <taxon>Eukaryota</taxon>
        <taxon>Fungi</taxon>
        <taxon>Dikarya</taxon>
        <taxon>Ascomycota</taxon>
        <taxon>Pezizomycotina</taxon>
        <taxon>Sordariomycetes</taxon>
        <taxon>Sordariomycetidae</taxon>
        <taxon>Sordariales</taxon>
        <taxon>Lasiosphaeriaceae</taxon>
        <taxon>Apodospora</taxon>
    </lineage>
</organism>
<evidence type="ECO:0000256" key="1">
    <source>
        <dbReference type="SAM" id="Phobius"/>
    </source>
</evidence>
<sequence length="164" mass="19097">MDEWRNNGSSRREVLISRRKLLVLVLRSGSSSPVPSRHVTLTQITHHPTYVNTHFRLQASCCTLAREKGTRGYFVISLADIFFVFFSLGVEWIDDGYMWSYWLLSRCFWRTMGGRKRDASDRGIDDTNKVPCYTSQNIYNFPLVSSGIWTRFDLSARRELTVFP</sequence>
<keyword evidence="1" id="KW-0472">Membrane</keyword>
<dbReference type="AlphaFoldDB" id="A0AAE0IHF5"/>
<comment type="caution">
    <text evidence="2">The sequence shown here is derived from an EMBL/GenBank/DDBJ whole genome shotgun (WGS) entry which is preliminary data.</text>
</comment>
<keyword evidence="3" id="KW-1185">Reference proteome</keyword>
<evidence type="ECO:0000313" key="3">
    <source>
        <dbReference type="Proteomes" id="UP001283341"/>
    </source>
</evidence>
<gene>
    <name evidence="2" type="ORF">B0H66DRAFT_111480</name>
</gene>
<keyword evidence="1" id="KW-1133">Transmembrane helix</keyword>
<proteinExistence type="predicted"/>
<reference evidence="2" key="1">
    <citation type="journal article" date="2023" name="Mol. Phylogenet. Evol.">
        <title>Genome-scale phylogeny and comparative genomics of the fungal order Sordariales.</title>
        <authorList>
            <person name="Hensen N."/>
            <person name="Bonometti L."/>
            <person name="Westerberg I."/>
            <person name="Brannstrom I.O."/>
            <person name="Guillou S."/>
            <person name="Cros-Aarteil S."/>
            <person name="Calhoun S."/>
            <person name="Haridas S."/>
            <person name="Kuo A."/>
            <person name="Mondo S."/>
            <person name="Pangilinan J."/>
            <person name="Riley R."/>
            <person name="LaButti K."/>
            <person name="Andreopoulos B."/>
            <person name="Lipzen A."/>
            <person name="Chen C."/>
            <person name="Yan M."/>
            <person name="Daum C."/>
            <person name="Ng V."/>
            <person name="Clum A."/>
            <person name="Steindorff A."/>
            <person name="Ohm R.A."/>
            <person name="Martin F."/>
            <person name="Silar P."/>
            <person name="Natvig D.O."/>
            <person name="Lalanne C."/>
            <person name="Gautier V."/>
            <person name="Ament-Velasquez S.L."/>
            <person name="Kruys A."/>
            <person name="Hutchinson M.I."/>
            <person name="Powell A.J."/>
            <person name="Barry K."/>
            <person name="Miller A.N."/>
            <person name="Grigoriev I.V."/>
            <person name="Debuchy R."/>
            <person name="Gladieux P."/>
            <person name="Hiltunen Thoren M."/>
            <person name="Johannesson H."/>
        </authorList>
    </citation>
    <scope>NUCLEOTIDE SEQUENCE</scope>
    <source>
        <strain evidence="2">CBS 118394</strain>
    </source>
</reference>
<reference evidence="2" key="2">
    <citation type="submission" date="2023-06" db="EMBL/GenBank/DDBJ databases">
        <authorList>
            <consortium name="Lawrence Berkeley National Laboratory"/>
            <person name="Haridas S."/>
            <person name="Hensen N."/>
            <person name="Bonometti L."/>
            <person name="Westerberg I."/>
            <person name="Brannstrom I.O."/>
            <person name="Guillou S."/>
            <person name="Cros-Aarteil S."/>
            <person name="Calhoun S."/>
            <person name="Kuo A."/>
            <person name="Mondo S."/>
            <person name="Pangilinan J."/>
            <person name="Riley R."/>
            <person name="Labutti K."/>
            <person name="Andreopoulos B."/>
            <person name="Lipzen A."/>
            <person name="Chen C."/>
            <person name="Yanf M."/>
            <person name="Daum C."/>
            <person name="Ng V."/>
            <person name="Clum A."/>
            <person name="Steindorff A."/>
            <person name="Ohm R."/>
            <person name="Martin F."/>
            <person name="Silar P."/>
            <person name="Natvig D."/>
            <person name="Lalanne C."/>
            <person name="Gautier V."/>
            <person name="Ament-Velasquez S.L."/>
            <person name="Kruys A."/>
            <person name="Hutchinson M.I."/>
            <person name="Powell A.J."/>
            <person name="Barry K."/>
            <person name="Miller A.N."/>
            <person name="Grigoriev I.V."/>
            <person name="Debuchy R."/>
            <person name="Gladieux P."/>
            <person name="Thoren M.H."/>
            <person name="Johannesson H."/>
        </authorList>
    </citation>
    <scope>NUCLEOTIDE SEQUENCE</scope>
    <source>
        <strain evidence="2">CBS 118394</strain>
    </source>
</reference>